<evidence type="ECO:0000259" key="4">
    <source>
        <dbReference type="Pfam" id="PF13847"/>
    </source>
</evidence>
<gene>
    <name evidence="5" type="ORF">METZ01_LOCUS86072</name>
</gene>
<protein>
    <recommendedName>
        <fullName evidence="4">Methyltransferase domain-containing protein</fullName>
    </recommendedName>
</protein>
<feature type="domain" description="Methyltransferase" evidence="4">
    <location>
        <begin position="54"/>
        <end position="152"/>
    </location>
</feature>
<name>A0A381V045_9ZZZZ</name>
<dbReference type="PANTHER" id="PTHR13610">
    <property type="entry name" value="METHYLTRANSFERASE DOMAIN-CONTAINING PROTEIN"/>
    <property type="match status" value="1"/>
</dbReference>
<evidence type="ECO:0000256" key="1">
    <source>
        <dbReference type="ARBA" id="ARBA00022603"/>
    </source>
</evidence>
<dbReference type="PANTHER" id="PTHR13610:SF11">
    <property type="entry name" value="METHYLTRANSFERASE DOMAIN-CONTAINING PROTEIN"/>
    <property type="match status" value="1"/>
</dbReference>
<dbReference type="AlphaFoldDB" id="A0A381V045"/>
<dbReference type="SUPFAM" id="SSF53335">
    <property type="entry name" value="S-adenosyl-L-methionine-dependent methyltransferases"/>
    <property type="match status" value="1"/>
</dbReference>
<dbReference type="GO" id="GO:0032259">
    <property type="term" value="P:methylation"/>
    <property type="evidence" value="ECO:0007669"/>
    <property type="project" value="UniProtKB-KW"/>
</dbReference>
<keyword evidence="3" id="KW-0949">S-adenosyl-L-methionine</keyword>
<proteinExistence type="predicted"/>
<accession>A0A381V045</accession>
<keyword evidence="1" id="KW-0489">Methyltransferase</keyword>
<evidence type="ECO:0000313" key="5">
    <source>
        <dbReference type="EMBL" id="SVA33218.1"/>
    </source>
</evidence>
<organism evidence="5">
    <name type="scientific">marine metagenome</name>
    <dbReference type="NCBI Taxonomy" id="408172"/>
    <lineage>
        <taxon>unclassified sequences</taxon>
        <taxon>metagenomes</taxon>
        <taxon>ecological metagenomes</taxon>
    </lineage>
</organism>
<dbReference type="InterPro" id="IPR026170">
    <property type="entry name" value="FAM173A/B"/>
</dbReference>
<dbReference type="CDD" id="cd02440">
    <property type="entry name" value="AdoMet_MTases"/>
    <property type="match status" value="1"/>
</dbReference>
<dbReference type="Pfam" id="PF13847">
    <property type="entry name" value="Methyltransf_31"/>
    <property type="match status" value="1"/>
</dbReference>
<dbReference type="GO" id="GO:0016279">
    <property type="term" value="F:protein-lysine N-methyltransferase activity"/>
    <property type="evidence" value="ECO:0007669"/>
    <property type="project" value="InterPro"/>
</dbReference>
<sequence length="189" mass="20686">MRARVAFVTTVLAILAPLSPVRQVAGQEPASLAPYVPTPYAVVHRMLELAGVTSDDVVYDLGCGDGRIVIAAAARFGARGVGIDYNPERIAEANANAERRGVQDLVTFIQQDAMQADVSDATVVTLYLLSSSNRKLRPLLTRQLQPGSRIVSHAFGMGDWEPTRTDRFEDDRGTTRTLYLWRTDGTVRP</sequence>
<keyword evidence="2" id="KW-0808">Transferase</keyword>
<dbReference type="InterPro" id="IPR029063">
    <property type="entry name" value="SAM-dependent_MTases_sf"/>
</dbReference>
<dbReference type="Gene3D" id="3.40.50.150">
    <property type="entry name" value="Vaccinia Virus protein VP39"/>
    <property type="match status" value="1"/>
</dbReference>
<reference evidence="5" key="1">
    <citation type="submission" date="2018-05" db="EMBL/GenBank/DDBJ databases">
        <authorList>
            <person name="Lanie J.A."/>
            <person name="Ng W.-L."/>
            <person name="Kazmierczak K.M."/>
            <person name="Andrzejewski T.M."/>
            <person name="Davidsen T.M."/>
            <person name="Wayne K.J."/>
            <person name="Tettelin H."/>
            <person name="Glass J.I."/>
            <person name="Rusch D."/>
            <person name="Podicherti R."/>
            <person name="Tsui H.-C.T."/>
            <person name="Winkler M.E."/>
        </authorList>
    </citation>
    <scope>NUCLEOTIDE SEQUENCE</scope>
</reference>
<evidence type="ECO:0000256" key="2">
    <source>
        <dbReference type="ARBA" id="ARBA00022679"/>
    </source>
</evidence>
<dbReference type="EMBL" id="UINC01007419">
    <property type="protein sequence ID" value="SVA33218.1"/>
    <property type="molecule type" value="Genomic_DNA"/>
</dbReference>
<evidence type="ECO:0000256" key="3">
    <source>
        <dbReference type="ARBA" id="ARBA00022691"/>
    </source>
</evidence>
<dbReference type="InterPro" id="IPR025714">
    <property type="entry name" value="Methyltranfer_dom"/>
</dbReference>